<feature type="coiled-coil region" evidence="9">
    <location>
        <begin position="218"/>
        <end position="248"/>
    </location>
</feature>
<dbReference type="AlphaFoldDB" id="A0A2Z2NUN7"/>
<dbReference type="GO" id="GO:0017038">
    <property type="term" value="P:protein import"/>
    <property type="evidence" value="ECO:0007669"/>
    <property type="project" value="TreeGrafter"/>
</dbReference>
<comment type="subcellular location">
    <subcellularLocation>
        <location evidence="1">Cell membrane</location>
        <topology evidence="1">Multi-pass membrane protein</topology>
    </subcellularLocation>
    <subcellularLocation>
        <location evidence="8">Membrane</location>
        <topology evidence="8">Multi-pass membrane protein</topology>
    </subcellularLocation>
</comment>
<feature type="transmembrane region" description="Helical" evidence="10">
    <location>
        <begin position="184"/>
        <end position="205"/>
    </location>
</feature>
<feature type="transmembrane region" description="Helical" evidence="10">
    <location>
        <begin position="42"/>
        <end position="61"/>
    </location>
</feature>
<proteinExistence type="inferred from homology"/>
<keyword evidence="4 10" id="KW-0812">Transmembrane</keyword>
<evidence type="ECO:0000313" key="13">
    <source>
        <dbReference type="Proteomes" id="UP000250079"/>
    </source>
</evidence>
<evidence type="ECO:0000256" key="9">
    <source>
        <dbReference type="SAM" id="Coils"/>
    </source>
</evidence>
<accession>A0A2Z2NUN7</accession>
<dbReference type="PANTHER" id="PTHR30625">
    <property type="entry name" value="PROTEIN TOLQ"/>
    <property type="match status" value="1"/>
</dbReference>
<dbReference type="Proteomes" id="UP000250079">
    <property type="component" value="Chromosome"/>
</dbReference>
<keyword evidence="2 8" id="KW-0813">Transport</keyword>
<keyword evidence="5 8" id="KW-0653">Protein transport</keyword>
<evidence type="ECO:0000256" key="3">
    <source>
        <dbReference type="ARBA" id="ARBA00022475"/>
    </source>
</evidence>
<sequence>MTTLTAAESIPADVITEVLPLETAVSSTLDNLVSMMITGGPVVWLLLCFSLVALTVFLVKVGQLFSLRQRPGKSVDRAYAYLAEGQSVEANTLVNAQKNPRAQVLSHALHMISTNKYSVTEIRDEAMRRSRLCLGKLESHLRILEVIAMLAPLLGLFGTVLGMIEAFRAMESAGAQVNPAILSGGIWQALLTTAVGLAVAIPVSIAHSWLERKVEVQAASLQNDIDVLSALVQQKTNEQHQVARLQRTARAVS</sequence>
<name>A0A2Z2NUN7_9GAMM</name>
<feature type="domain" description="MotA/TolQ/ExbB proton channel" evidence="11">
    <location>
        <begin position="98"/>
        <end position="222"/>
    </location>
</feature>
<keyword evidence="3" id="KW-1003">Cell membrane</keyword>
<evidence type="ECO:0000256" key="7">
    <source>
        <dbReference type="ARBA" id="ARBA00023136"/>
    </source>
</evidence>
<keyword evidence="6 10" id="KW-1133">Transmembrane helix</keyword>
<evidence type="ECO:0000256" key="6">
    <source>
        <dbReference type="ARBA" id="ARBA00022989"/>
    </source>
</evidence>
<organism evidence="12 13">
    <name type="scientific">Granulosicoccus antarcticus IMCC3135</name>
    <dbReference type="NCBI Taxonomy" id="1192854"/>
    <lineage>
        <taxon>Bacteria</taxon>
        <taxon>Pseudomonadati</taxon>
        <taxon>Pseudomonadota</taxon>
        <taxon>Gammaproteobacteria</taxon>
        <taxon>Chromatiales</taxon>
        <taxon>Granulosicoccaceae</taxon>
        <taxon>Granulosicoccus</taxon>
    </lineage>
</organism>
<dbReference type="RefSeq" id="WP_157736269.1">
    <property type="nucleotide sequence ID" value="NZ_CP018632.1"/>
</dbReference>
<dbReference type="PANTHER" id="PTHR30625:SF15">
    <property type="entry name" value="BIOPOLYMER TRANSPORT PROTEIN EXBB"/>
    <property type="match status" value="1"/>
</dbReference>
<dbReference type="GO" id="GO:0005886">
    <property type="term" value="C:plasma membrane"/>
    <property type="evidence" value="ECO:0007669"/>
    <property type="project" value="UniProtKB-SubCell"/>
</dbReference>
<keyword evidence="13" id="KW-1185">Reference proteome</keyword>
<dbReference type="KEGG" id="gai:IMCC3135_25805"/>
<evidence type="ECO:0000256" key="5">
    <source>
        <dbReference type="ARBA" id="ARBA00022927"/>
    </source>
</evidence>
<evidence type="ECO:0000256" key="10">
    <source>
        <dbReference type="SAM" id="Phobius"/>
    </source>
</evidence>
<protein>
    <submittedName>
        <fullName evidence="12">Biopolymer transport protein ExbB</fullName>
    </submittedName>
</protein>
<evidence type="ECO:0000256" key="1">
    <source>
        <dbReference type="ARBA" id="ARBA00004651"/>
    </source>
</evidence>
<keyword evidence="9" id="KW-0175">Coiled coil</keyword>
<dbReference type="OrthoDB" id="4045at2"/>
<evidence type="ECO:0000256" key="8">
    <source>
        <dbReference type="RuleBase" id="RU004057"/>
    </source>
</evidence>
<evidence type="ECO:0000256" key="2">
    <source>
        <dbReference type="ARBA" id="ARBA00022448"/>
    </source>
</evidence>
<reference evidence="12 13" key="1">
    <citation type="submission" date="2016-12" db="EMBL/GenBank/DDBJ databases">
        <authorList>
            <person name="Song W.-J."/>
            <person name="Kurnit D.M."/>
        </authorList>
    </citation>
    <scope>NUCLEOTIDE SEQUENCE [LARGE SCALE GENOMIC DNA]</scope>
    <source>
        <strain evidence="12 13">IMCC3135</strain>
    </source>
</reference>
<evidence type="ECO:0000313" key="12">
    <source>
        <dbReference type="EMBL" id="ASJ75216.1"/>
    </source>
</evidence>
<gene>
    <name evidence="12" type="primary">exbB_4</name>
    <name evidence="12" type="ORF">IMCC3135_25805</name>
</gene>
<dbReference type="InterPro" id="IPR002898">
    <property type="entry name" value="MotA_ExbB_proton_chnl"/>
</dbReference>
<comment type="similarity">
    <text evidence="8">Belongs to the exbB/tolQ family.</text>
</comment>
<dbReference type="InterPro" id="IPR050790">
    <property type="entry name" value="ExbB/TolQ_transport"/>
</dbReference>
<keyword evidence="7 10" id="KW-0472">Membrane</keyword>
<feature type="transmembrane region" description="Helical" evidence="10">
    <location>
        <begin position="143"/>
        <end position="164"/>
    </location>
</feature>
<dbReference type="Pfam" id="PF01618">
    <property type="entry name" value="MotA_ExbB"/>
    <property type="match status" value="1"/>
</dbReference>
<dbReference type="EMBL" id="CP018632">
    <property type="protein sequence ID" value="ASJ75216.1"/>
    <property type="molecule type" value="Genomic_DNA"/>
</dbReference>
<evidence type="ECO:0000259" key="11">
    <source>
        <dbReference type="Pfam" id="PF01618"/>
    </source>
</evidence>
<evidence type="ECO:0000256" key="4">
    <source>
        <dbReference type="ARBA" id="ARBA00022692"/>
    </source>
</evidence>